<evidence type="ECO:0000256" key="4">
    <source>
        <dbReference type="ARBA" id="ARBA00022989"/>
    </source>
</evidence>
<dbReference type="RefSeq" id="WP_084283838.1">
    <property type="nucleotide sequence ID" value="NZ_FWXJ01000009.1"/>
</dbReference>
<dbReference type="PANTHER" id="PTHR30482:SF10">
    <property type="entry name" value="HIGH-AFFINITY BRANCHED-CHAIN AMINO ACID TRANSPORT PROTEIN BRAE"/>
    <property type="match status" value="1"/>
</dbReference>
<name>A0A1W2ALN5_9BURK</name>
<dbReference type="Pfam" id="PF02653">
    <property type="entry name" value="BPD_transp_2"/>
    <property type="match status" value="1"/>
</dbReference>
<feature type="transmembrane region" description="Helical" evidence="6">
    <location>
        <begin position="217"/>
        <end position="237"/>
    </location>
</feature>
<evidence type="ECO:0000256" key="3">
    <source>
        <dbReference type="ARBA" id="ARBA00022692"/>
    </source>
</evidence>
<evidence type="ECO:0000256" key="1">
    <source>
        <dbReference type="ARBA" id="ARBA00004651"/>
    </source>
</evidence>
<feature type="transmembrane region" description="Helical" evidence="6">
    <location>
        <begin position="171"/>
        <end position="190"/>
    </location>
</feature>
<dbReference type="OrthoDB" id="8846334at2"/>
<feature type="transmembrane region" description="Helical" evidence="6">
    <location>
        <begin position="118"/>
        <end position="135"/>
    </location>
</feature>
<dbReference type="GO" id="GO:0005886">
    <property type="term" value="C:plasma membrane"/>
    <property type="evidence" value="ECO:0007669"/>
    <property type="project" value="UniProtKB-SubCell"/>
</dbReference>
<keyword evidence="5 6" id="KW-0472">Membrane</keyword>
<proteinExistence type="predicted"/>
<reference evidence="7 8" key="1">
    <citation type="submission" date="2017-04" db="EMBL/GenBank/DDBJ databases">
        <authorList>
            <person name="Afonso C.L."/>
            <person name="Miller P.J."/>
            <person name="Scott M.A."/>
            <person name="Spackman E."/>
            <person name="Goraichik I."/>
            <person name="Dimitrov K.M."/>
            <person name="Suarez D.L."/>
            <person name="Swayne D.E."/>
        </authorList>
    </citation>
    <scope>NUCLEOTIDE SEQUENCE [LARGE SCALE GENOMIC DNA]</scope>
    <source>
        <strain evidence="7 8">VK13</strain>
    </source>
</reference>
<dbReference type="PANTHER" id="PTHR30482">
    <property type="entry name" value="HIGH-AFFINITY BRANCHED-CHAIN AMINO ACID TRANSPORT SYSTEM PERMEASE"/>
    <property type="match status" value="1"/>
</dbReference>
<dbReference type="AlphaFoldDB" id="A0A1W2ALN5"/>
<organism evidence="7 8">
    <name type="scientific">Polynucleobacter kasalickyi</name>
    <dbReference type="NCBI Taxonomy" id="1938817"/>
    <lineage>
        <taxon>Bacteria</taxon>
        <taxon>Pseudomonadati</taxon>
        <taxon>Pseudomonadota</taxon>
        <taxon>Betaproteobacteria</taxon>
        <taxon>Burkholderiales</taxon>
        <taxon>Burkholderiaceae</taxon>
        <taxon>Polynucleobacter</taxon>
    </lineage>
</organism>
<keyword evidence="8" id="KW-1185">Reference proteome</keyword>
<evidence type="ECO:0000256" key="5">
    <source>
        <dbReference type="ARBA" id="ARBA00023136"/>
    </source>
</evidence>
<dbReference type="EMBL" id="FWXJ01000009">
    <property type="protein sequence ID" value="SMC61361.1"/>
    <property type="molecule type" value="Genomic_DNA"/>
</dbReference>
<gene>
    <name evidence="7" type="ORF">SAMN06296008_10946</name>
</gene>
<keyword evidence="3 6" id="KW-0812">Transmembrane</keyword>
<dbReference type="InterPro" id="IPR001851">
    <property type="entry name" value="ABC_transp_permease"/>
</dbReference>
<dbReference type="CDD" id="cd06581">
    <property type="entry name" value="TM_PBP1_LivM_like"/>
    <property type="match status" value="1"/>
</dbReference>
<feature type="transmembrane region" description="Helical" evidence="6">
    <location>
        <begin position="12"/>
        <end position="30"/>
    </location>
</feature>
<sequence length="327" mass="35167">MSELRLLKKIPTWVQYLLVAGVIWLLPIVLSGSAYWKGILVVIAMNIMLAMSLNLILGYTGQLNLGHSAFFGVGAYATTLLIKKAGFTFWFAALSGSFLAGAVGIFLAFFATRLKGHYLAIASMAFAIILHQILLNWDSMTSGPLGIYGIPAPTPIHLFGTEIKFNNSVNLFYLVATVTMVTYIILGNLLRSPIGDTLRAIREDEVSAASLGINAKLWKIFAFGVGAFIAGLAGSFYPSFVGTLVPDAFAVVESFTYLAMVIVGGMGTMFGPIIGAIVLTILPELLRGLGDARLLVYGISLTLVVLFMPGGILQAFQTIKNKLFKSH</sequence>
<accession>A0A1W2ALN5</accession>
<evidence type="ECO:0000256" key="6">
    <source>
        <dbReference type="SAM" id="Phobius"/>
    </source>
</evidence>
<dbReference type="STRING" id="1938817.SAMN06296008_10946"/>
<evidence type="ECO:0000313" key="7">
    <source>
        <dbReference type="EMBL" id="SMC61361.1"/>
    </source>
</evidence>
<comment type="subcellular location">
    <subcellularLocation>
        <location evidence="1">Cell membrane</location>
        <topology evidence="1">Multi-pass membrane protein</topology>
    </subcellularLocation>
</comment>
<feature type="transmembrane region" description="Helical" evidence="6">
    <location>
        <begin position="36"/>
        <end position="57"/>
    </location>
</feature>
<evidence type="ECO:0000313" key="8">
    <source>
        <dbReference type="Proteomes" id="UP000192708"/>
    </source>
</evidence>
<feature type="transmembrane region" description="Helical" evidence="6">
    <location>
        <begin position="257"/>
        <end position="282"/>
    </location>
</feature>
<keyword evidence="4 6" id="KW-1133">Transmembrane helix</keyword>
<evidence type="ECO:0000256" key="2">
    <source>
        <dbReference type="ARBA" id="ARBA00022475"/>
    </source>
</evidence>
<feature type="transmembrane region" description="Helical" evidence="6">
    <location>
        <begin position="294"/>
        <end position="316"/>
    </location>
</feature>
<feature type="transmembrane region" description="Helical" evidence="6">
    <location>
        <begin position="88"/>
        <end position="111"/>
    </location>
</feature>
<dbReference type="Proteomes" id="UP000192708">
    <property type="component" value="Unassembled WGS sequence"/>
</dbReference>
<keyword evidence="2" id="KW-1003">Cell membrane</keyword>
<feature type="transmembrane region" description="Helical" evidence="6">
    <location>
        <begin position="64"/>
        <end position="82"/>
    </location>
</feature>
<dbReference type="GO" id="GO:0015658">
    <property type="term" value="F:branched-chain amino acid transmembrane transporter activity"/>
    <property type="evidence" value="ECO:0007669"/>
    <property type="project" value="InterPro"/>
</dbReference>
<dbReference type="InterPro" id="IPR043428">
    <property type="entry name" value="LivM-like"/>
</dbReference>
<protein>
    <submittedName>
        <fullName evidence="7">Amino acid/amide ABC transporter membrane protein 2, HAAT family</fullName>
    </submittedName>
</protein>